<keyword evidence="9" id="KW-0472">Membrane</keyword>
<evidence type="ECO:0000259" key="15">
    <source>
        <dbReference type="PROSITE" id="PS50002"/>
    </source>
</evidence>
<dbReference type="EMBL" id="JBBCAQ010000010">
    <property type="protein sequence ID" value="KAK7602044.1"/>
    <property type="molecule type" value="Genomic_DNA"/>
</dbReference>
<dbReference type="GO" id="GO:0030100">
    <property type="term" value="P:regulation of endocytosis"/>
    <property type="evidence" value="ECO:0007669"/>
    <property type="project" value="TreeGrafter"/>
</dbReference>
<sequence>MSHHSDDNLLVASSDSFWEPGNYKRTTKRIEDGYKLCNDLMTLIQERADIEKTYAKNLKGWAKKWNELIEKGPEYGTMEAAWKGALVEAERLCDVHNRVRDDLYNEVIQQVKSWQKDNYHKTVLHIKERKEMEDSFKKAQKPWCKLLTKLNKAKSDYHTSCKAEKTALSQVKNAAHDESLSGDQIKKAQDRVQKAKEEVQKNNEKYGLALKELNSYNPKYMEDMSTVFEKCQEMEAQRLQFFKDVLFNVHKYLNVSQDPVIPQIYEEFYHTINNADHEKDLKWWSNNHGLNMAMNWPQFEEYVEELRDISKAKVKEPLPAGNNITLINQRSVPEDLHDYSSANNKISTKKPNLSERVNSQSTIDIKTTGWNQSVNQTQGNDKSPQKNGPSFPSRSSSDGITNGSPKAETNPFEEEEWDEDVNDALVDNGEPGVPVRALYDYIGAEADELSFRQGDLFEKLEDEDEQGWCKGRKEGRVGLYPANYVEPVS</sequence>
<evidence type="ECO:0000256" key="10">
    <source>
        <dbReference type="ARBA" id="ARBA00055545"/>
    </source>
</evidence>
<keyword evidence="5" id="KW-1003">Cell membrane</keyword>
<dbReference type="GO" id="GO:0005886">
    <property type="term" value="C:plasma membrane"/>
    <property type="evidence" value="ECO:0007669"/>
    <property type="project" value="UniProtKB-SubCell"/>
</dbReference>
<evidence type="ECO:0000256" key="12">
    <source>
        <dbReference type="PROSITE-ProRule" id="PRU00192"/>
    </source>
</evidence>
<accession>A0AAN9Y876</accession>
<keyword evidence="8 13" id="KW-0175">Coiled coil</keyword>
<comment type="function">
    <text evidence="10">Plays a role in endocytosis and regulates internalization of plasma membrane proteins. Overexpression impairs internalization of SLC2A1/GLUT1 and TRPV4 and increases the levels of SLC2A1/GLUT1 and TRPV4 at the cell membrane. Inhibits the TRPV4 calcium channel activity.</text>
</comment>
<dbReference type="Gene3D" id="1.20.1270.60">
    <property type="entry name" value="Arfaptin homology (AH) domain/BAR domain"/>
    <property type="match status" value="1"/>
</dbReference>
<dbReference type="Pfam" id="PF14604">
    <property type="entry name" value="SH3_9"/>
    <property type="match status" value="1"/>
</dbReference>
<feature type="region of interest" description="Disordered" evidence="14">
    <location>
        <begin position="337"/>
        <end position="418"/>
    </location>
</feature>
<dbReference type="InterPro" id="IPR036028">
    <property type="entry name" value="SH3-like_dom_sf"/>
</dbReference>
<evidence type="ECO:0000256" key="3">
    <source>
        <dbReference type="ARBA" id="ARBA00004496"/>
    </source>
</evidence>
<evidence type="ECO:0000256" key="6">
    <source>
        <dbReference type="ARBA" id="ARBA00022490"/>
    </source>
</evidence>
<dbReference type="Pfam" id="PF00611">
    <property type="entry name" value="FCH"/>
    <property type="match status" value="1"/>
</dbReference>
<gene>
    <name evidence="17" type="ORF">V9T40_009485</name>
</gene>
<dbReference type="GO" id="GO:0005768">
    <property type="term" value="C:endosome"/>
    <property type="evidence" value="ECO:0007669"/>
    <property type="project" value="TreeGrafter"/>
</dbReference>
<evidence type="ECO:0000256" key="4">
    <source>
        <dbReference type="ARBA" id="ARBA00022443"/>
    </source>
</evidence>
<reference evidence="17 18" key="1">
    <citation type="submission" date="2024-03" db="EMBL/GenBank/DDBJ databases">
        <title>Adaptation during the transition from Ophiocordyceps entomopathogen to insect associate is accompanied by gene loss and intensified selection.</title>
        <authorList>
            <person name="Ward C.M."/>
            <person name="Onetto C.A."/>
            <person name="Borneman A.R."/>
        </authorList>
    </citation>
    <scope>NUCLEOTIDE SEQUENCE [LARGE SCALE GENOMIC DNA]</scope>
    <source>
        <strain evidence="17">AWRI1</strain>
        <tissue evidence="17">Single Adult Female</tissue>
    </source>
</reference>
<dbReference type="CDD" id="cd11843">
    <property type="entry name" value="SH3_PACSIN"/>
    <property type="match status" value="1"/>
</dbReference>
<dbReference type="InterPro" id="IPR001060">
    <property type="entry name" value="FCH_dom"/>
</dbReference>
<name>A0AAN9Y876_9HEMI</name>
<feature type="domain" description="SH3" evidence="15">
    <location>
        <begin position="430"/>
        <end position="489"/>
    </location>
</feature>
<dbReference type="InterPro" id="IPR027267">
    <property type="entry name" value="AH/BAR_dom_sf"/>
</dbReference>
<dbReference type="InterPro" id="IPR031160">
    <property type="entry name" value="F_BAR_dom"/>
</dbReference>
<dbReference type="PROSITE" id="PS51741">
    <property type="entry name" value="F_BAR"/>
    <property type="match status" value="1"/>
</dbReference>
<dbReference type="PANTHER" id="PTHR23065:SF11">
    <property type="entry name" value="SYNDAPIN, ISOFORM C"/>
    <property type="match status" value="1"/>
</dbReference>
<dbReference type="GO" id="GO:0007010">
    <property type="term" value="P:cytoskeleton organization"/>
    <property type="evidence" value="ECO:0007669"/>
    <property type="project" value="TreeGrafter"/>
</dbReference>
<feature type="compositionally biased region" description="Polar residues" evidence="14">
    <location>
        <begin position="340"/>
        <end position="404"/>
    </location>
</feature>
<dbReference type="GO" id="GO:0005543">
    <property type="term" value="F:phospholipid binding"/>
    <property type="evidence" value="ECO:0007669"/>
    <property type="project" value="TreeGrafter"/>
</dbReference>
<evidence type="ECO:0000256" key="11">
    <source>
        <dbReference type="ARBA" id="ARBA00064966"/>
    </source>
</evidence>
<keyword evidence="4 12" id="KW-0728">SH3 domain</keyword>
<dbReference type="PROSITE" id="PS50002">
    <property type="entry name" value="SH3"/>
    <property type="match status" value="1"/>
</dbReference>
<dbReference type="CDD" id="cd07655">
    <property type="entry name" value="F-BAR_PACSIN"/>
    <property type="match status" value="1"/>
</dbReference>
<evidence type="ECO:0008006" key="19">
    <source>
        <dbReference type="Google" id="ProtNLM"/>
    </source>
</evidence>
<dbReference type="Gene3D" id="2.30.30.40">
    <property type="entry name" value="SH3 Domains"/>
    <property type="match status" value="1"/>
</dbReference>
<keyword evidence="18" id="KW-1185">Reference proteome</keyword>
<dbReference type="GO" id="GO:0097320">
    <property type="term" value="P:plasma membrane tubulation"/>
    <property type="evidence" value="ECO:0007669"/>
    <property type="project" value="TreeGrafter"/>
</dbReference>
<dbReference type="SUPFAM" id="SSF103657">
    <property type="entry name" value="BAR/IMD domain-like"/>
    <property type="match status" value="1"/>
</dbReference>
<dbReference type="FunFam" id="2.30.30.40:FF:000014">
    <property type="entry name" value="Kinase C and casein kinase substrate in neurons protein"/>
    <property type="match status" value="1"/>
</dbReference>
<dbReference type="SMART" id="SM00055">
    <property type="entry name" value="FCH"/>
    <property type="match status" value="1"/>
</dbReference>
<organism evidence="17 18">
    <name type="scientific">Parthenolecanium corni</name>
    <dbReference type="NCBI Taxonomy" id="536013"/>
    <lineage>
        <taxon>Eukaryota</taxon>
        <taxon>Metazoa</taxon>
        <taxon>Ecdysozoa</taxon>
        <taxon>Arthropoda</taxon>
        <taxon>Hexapoda</taxon>
        <taxon>Insecta</taxon>
        <taxon>Pterygota</taxon>
        <taxon>Neoptera</taxon>
        <taxon>Paraneoptera</taxon>
        <taxon>Hemiptera</taxon>
        <taxon>Sternorrhyncha</taxon>
        <taxon>Coccoidea</taxon>
        <taxon>Coccidae</taxon>
        <taxon>Parthenolecanium</taxon>
    </lineage>
</organism>
<keyword evidence="7" id="KW-0597">Phosphoprotein</keyword>
<evidence type="ECO:0000256" key="2">
    <source>
        <dbReference type="ARBA" id="ARBA00004236"/>
    </source>
</evidence>
<dbReference type="PANTHER" id="PTHR23065">
    <property type="entry name" value="PROLINE-SERINE-THREONINE PHOSPHATASE INTERACTING PROTEIN 1"/>
    <property type="match status" value="1"/>
</dbReference>
<protein>
    <recommendedName>
        <fullName evidence="19">Protein kinase C and casein kinase substrate in neurons protein 2</fullName>
    </recommendedName>
</protein>
<proteinExistence type="predicted"/>
<dbReference type="SUPFAM" id="SSF50044">
    <property type="entry name" value="SH3-domain"/>
    <property type="match status" value="1"/>
</dbReference>
<evidence type="ECO:0000313" key="17">
    <source>
        <dbReference type="EMBL" id="KAK7602044.1"/>
    </source>
</evidence>
<evidence type="ECO:0000256" key="8">
    <source>
        <dbReference type="ARBA" id="ARBA00023054"/>
    </source>
</evidence>
<dbReference type="AlphaFoldDB" id="A0AAN9Y876"/>
<evidence type="ECO:0000256" key="9">
    <source>
        <dbReference type="ARBA" id="ARBA00023136"/>
    </source>
</evidence>
<dbReference type="FunFam" id="1.20.1270.60:FF:000009">
    <property type="entry name" value="Protein kinase C and casein kinase substrate in neurons 2"/>
    <property type="match status" value="1"/>
</dbReference>
<dbReference type="PRINTS" id="PR00452">
    <property type="entry name" value="SH3DOMAIN"/>
</dbReference>
<evidence type="ECO:0000256" key="13">
    <source>
        <dbReference type="PROSITE-ProRule" id="PRU01077"/>
    </source>
</evidence>
<dbReference type="Proteomes" id="UP001367676">
    <property type="component" value="Unassembled WGS sequence"/>
</dbReference>
<evidence type="ECO:0000259" key="16">
    <source>
        <dbReference type="PROSITE" id="PS51741"/>
    </source>
</evidence>
<evidence type="ECO:0000256" key="14">
    <source>
        <dbReference type="SAM" id="MobiDB-lite"/>
    </source>
</evidence>
<feature type="domain" description="F-BAR" evidence="16">
    <location>
        <begin position="11"/>
        <end position="280"/>
    </location>
</feature>
<evidence type="ECO:0000313" key="18">
    <source>
        <dbReference type="Proteomes" id="UP001367676"/>
    </source>
</evidence>
<evidence type="ECO:0000256" key="1">
    <source>
        <dbReference type="ARBA" id="ARBA00004184"/>
    </source>
</evidence>
<comment type="caution">
    <text evidence="17">The sequence shown here is derived from an EMBL/GenBank/DDBJ whole genome shotgun (WGS) entry which is preliminary data.</text>
</comment>
<comment type="subcellular location">
    <subcellularLocation>
        <location evidence="2">Cell membrane</location>
    </subcellularLocation>
    <subcellularLocation>
        <location evidence="3">Cytoplasm</location>
    </subcellularLocation>
    <subcellularLocation>
        <location evidence="1">Endomembrane system</location>
        <topology evidence="1">Peripheral membrane protein</topology>
    </subcellularLocation>
</comment>
<keyword evidence="6" id="KW-0963">Cytoplasm</keyword>
<dbReference type="InterPro" id="IPR001452">
    <property type="entry name" value="SH3_domain"/>
</dbReference>
<dbReference type="SMART" id="SM00326">
    <property type="entry name" value="SH3"/>
    <property type="match status" value="1"/>
</dbReference>
<comment type="subunit">
    <text evidence="11">Homodimer. May form heterooligomers with other PACSINs. Interacts (via SH3 domain) with DNM1, SYNJ1 and WASL. Interacts with TRPV4.</text>
</comment>
<evidence type="ECO:0000256" key="7">
    <source>
        <dbReference type="ARBA" id="ARBA00022553"/>
    </source>
</evidence>
<evidence type="ECO:0000256" key="5">
    <source>
        <dbReference type="ARBA" id="ARBA00022475"/>
    </source>
</evidence>